<dbReference type="EMBL" id="JARIHO010000003">
    <property type="protein sequence ID" value="KAJ7364813.1"/>
    <property type="molecule type" value="Genomic_DNA"/>
</dbReference>
<keyword evidence="2" id="KW-1185">Reference proteome</keyword>
<organism evidence="1 2">
    <name type="scientific">Mycena albidolilacea</name>
    <dbReference type="NCBI Taxonomy" id="1033008"/>
    <lineage>
        <taxon>Eukaryota</taxon>
        <taxon>Fungi</taxon>
        <taxon>Dikarya</taxon>
        <taxon>Basidiomycota</taxon>
        <taxon>Agaricomycotina</taxon>
        <taxon>Agaricomycetes</taxon>
        <taxon>Agaricomycetidae</taxon>
        <taxon>Agaricales</taxon>
        <taxon>Marasmiineae</taxon>
        <taxon>Mycenaceae</taxon>
        <taxon>Mycena</taxon>
    </lineage>
</organism>
<reference evidence="1" key="1">
    <citation type="submission" date="2023-03" db="EMBL/GenBank/DDBJ databases">
        <title>Massive genome expansion in bonnet fungi (Mycena s.s.) driven by repeated elements and novel gene families across ecological guilds.</title>
        <authorList>
            <consortium name="Lawrence Berkeley National Laboratory"/>
            <person name="Harder C.B."/>
            <person name="Miyauchi S."/>
            <person name="Viragh M."/>
            <person name="Kuo A."/>
            <person name="Thoen E."/>
            <person name="Andreopoulos B."/>
            <person name="Lu D."/>
            <person name="Skrede I."/>
            <person name="Drula E."/>
            <person name="Henrissat B."/>
            <person name="Morin E."/>
            <person name="Kohler A."/>
            <person name="Barry K."/>
            <person name="LaButti K."/>
            <person name="Morin E."/>
            <person name="Salamov A."/>
            <person name="Lipzen A."/>
            <person name="Mereny Z."/>
            <person name="Hegedus B."/>
            <person name="Baldrian P."/>
            <person name="Stursova M."/>
            <person name="Weitz H."/>
            <person name="Taylor A."/>
            <person name="Grigoriev I.V."/>
            <person name="Nagy L.G."/>
            <person name="Martin F."/>
            <person name="Kauserud H."/>
        </authorList>
    </citation>
    <scope>NUCLEOTIDE SEQUENCE</scope>
    <source>
        <strain evidence="1">CBHHK002</strain>
    </source>
</reference>
<comment type="caution">
    <text evidence="1">The sequence shown here is derived from an EMBL/GenBank/DDBJ whole genome shotgun (WGS) entry which is preliminary data.</text>
</comment>
<dbReference type="Proteomes" id="UP001218218">
    <property type="component" value="Unassembled WGS sequence"/>
</dbReference>
<protein>
    <submittedName>
        <fullName evidence="1">Uncharacterized protein</fullName>
    </submittedName>
</protein>
<dbReference type="AlphaFoldDB" id="A0AAD7AQE3"/>
<sequence>MKRIKDKVNNALRRFSRVDPAPPAKSTEVAAREVITGDPFLPPELEREIFVLVAVNDPVDGWTHQHVGDMVLVLPQVCRRVQIWIEPLIYERISLLQSFNGGQPVPRFLATIDTRPASFFALHVKYLYFDYTVPLLAVQRVLSVCTGVVSVGCHHPYLSLAPLLAPLPLQRLCVSEFALPSTPADLPPWTASLTELGLTQSLPPDSAAALAALPALTHLAVDFEAVPNPDTPGMGTALAQLLAASPPLRCLVLMTSSKSDYRWAYERLRKDAFGDARLHVHLRPIPDGTWDAWSRRVPDVFVEAEEALERRRVAAAARAER</sequence>
<proteinExistence type="predicted"/>
<evidence type="ECO:0000313" key="2">
    <source>
        <dbReference type="Proteomes" id="UP001218218"/>
    </source>
</evidence>
<accession>A0AAD7AQE3</accession>
<name>A0AAD7AQE3_9AGAR</name>
<evidence type="ECO:0000313" key="1">
    <source>
        <dbReference type="EMBL" id="KAJ7364813.1"/>
    </source>
</evidence>
<gene>
    <name evidence="1" type="ORF">DFH08DRAFT_1017458</name>
</gene>